<accession>A0ABQ5K1V3</accession>
<feature type="domain" description="SP-RING-type" evidence="6">
    <location>
        <begin position="648"/>
        <end position="733"/>
    </location>
</feature>
<evidence type="ECO:0000256" key="3">
    <source>
        <dbReference type="ARBA" id="ARBA00022833"/>
    </source>
</evidence>
<keyword evidence="8" id="KW-1185">Reference proteome</keyword>
<reference evidence="7" key="1">
    <citation type="submission" date="2022-03" db="EMBL/GenBank/DDBJ databases">
        <title>Draft genome sequence of Aduncisulcus paluster, a free-living microaerophilic Fornicata.</title>
        <authorList>
            <person name="Yuyama I."/>
            <person name="Kume K."/>
            <person name="Tamura T."/>
            <person name="Inagaki Y."/>
            <person name="Hashimoto T."/>
        </authorList>
    </citation>
    <scope>NUCLEOTIDE SEQUENCE</scope>
    <source>
        <strain evidence="7">NY0171</strain>
    </source>
</reference>
<proteinExistence type="predicted"/>
<sequence>MSSSLSFSLSDEEKARLYKLLEKHYPDCAENEKYSSILLSERLLKGLTIPILKGILKLFKNVPVLYKYRSSITVSGKKSELISKIINISTGKMEKVKVKRSSKHDSGLESLDDLPISIKKYIKHSKFLRPLYRPSPFSGYVKAMKVDTDSKQYCVLSFPFLTLLSLSNPLMAEVRTMLNIDDSSLPQSSILMHPFSSSKCHLTLSIGKQRREYSHRMKGVDSAKIDEVTFDRTGKFVDITDMIVQYFKEKILEFVTMLNIDDSSLPQSSILMHPFSSSKCHLTLSIGKQRREYSHRMKGVDSAKIDEVTFDRTGKFVDITDMIVQYFKEKILEFVYRELWQRKQSEIIRLYSSIKSTCPLPQESSETLQDYPHVSEEFDIHSSVDSLSAHSNQSSSPFLIPPSIYKVYNTPSKYPYKYQHLTKEIPYPDDIDPSQTFPDHDIFQWHRQSSIRQFLPSEESFPFLSDPSLKIPKPIHPKTHSPCLLSPLSLQGDPTKSSSSLPNSHSYSLFGVSNPHIPTLTPYKDTSTLHTKKIPKLSLLLPSSAFTVAVNVQLESQDFPAISECICGFVVAYKVQISEMVQEVFDRTSSLSSSTAPSVLVTRPTSDTTGISNGEGLVSTTSGRAGDSGDASSGTEGLPEVQLDDNDEDSDLEECLLSLPLNCPLLRGRMVIPAKSTTCQHPTCFDLETFIEFSLSCGSWKCPCCFSTITYEMLRVDHDILEVLQNDKIAKNSELEEVPLLPRKNDHQKRFQIDFEKLEKLLTSVGSKTSQATKSLTSSTNGDDIQHPSEKTAEDETSEGSESEDSWMAALNKEDDERDISMDEEPKAGTDQILLSQMEKTKKSENGMVFNGESSYSDEFSDIVDALNYESAEDDFEPALGRRRFSRDVSNHISVSGLGTEDEPFDIE</sequence>
<dbReference type="Gene3D" id="3.30.40.10">
    <property type="entry name" value="Zinc/RING finger domain, C3HC4 (zinc finger)"/>
    <property type="match status" value="1"/>
</dbReference>
<dbReference type="PANTHER" id="PTHR10782:SF4">
    <property type="entry name" value="TONALLI, ISOFORM E"/>
    <property type="match status" value="1"/>
</dbReference>
<protein>
    <recommendedName>
        <fullName evidence="6">SP-RING-type domain-containing protein</fullName>
    </recommendedName>
</protein>
<evidence type="ECO:0000256" key="5">
    <source>
        <dbReference type="SAM" id="MobiDB-lite"/>
    </source>
</evidence>
<evidence type="ECO:0000259" key="6">
    <source>
        <dbReference type="PROSITE" id="PS51044"/>
    </source>
</evidence>
<evidence type="ECO:0000256" key="2">
    <source>
        <dbReference type="ARBA" id="ARBA00022771"/>
    </source>
</evidence>
<dbReference type="Proteomes" id="UP001057375">
    <property type="component" value="Unassembled WGS sequence"/>
</dbReference>
<organism evidence="7 8">
    <name type="scientific">Aduncisulcus paluster</name>
    <dbReference type="NCBI Taxonomy" id="2918883"/>
    <lineage>
        <taxon>Eukaryota</taxon>
        <taxon>Metamonada</taxon>
        <taxon>Carpediemonas-like organisms</taxon>
        <taxon>Aduncisulcus</taxon>
    </lineage>
</organism>
<evidence type="ECO:0000313" key="8">
    <source>
        <dbReference type="Proteomes" id="UP001057375"/>
    </source>
</evidence>
<feature type="compositionally biased region" description="Acidic residues" evidence="5">
    <location>
        <begin position="795"/>
        <end position="805"/>
    </location>
</feature>
<dbReference type="EMBL" id="BQXS01012608">
    <property type="protein sequence ID" value="GKT25717.1"/>
    <property type="molecule type" value="Genomic_DNA"/>
</dbReference>
<evidence type="ECO:0000256" key="1">
    <source>
        <dbReference type="ARBA" id="ARBA00022723"/>
    </source>
</evidence>
<dbReference type="CDD" id="cd16650">
    <property type="entry name" value="SP-RING_PIAS-like"/>
    <property type="match status" value="1"/>
</dbReference>
<dbReference type="PROSITE" id="PS51044">
    <property type="entry name" value="ZF_SP_RING"/>
    <property type="match status" value="1"/>
</dbReference>
<dbReference type="InterPro" id="IPR013083">
    <property type="entry name" value="Znf_RING/FYVE/PHD"/>
</dbReference>
<feature type="compositionally biased region" description="Basic and acidic residues" evidence="5">
    <location>
        <begin position="814"/>
        <end position="828"/>
    </location>
</feature>
<dbReference type="InterPro" id="IPR004181">
    <property type="entry name" value="Znf_MIZ"/>
</dbReference>
<feature type="compositionally biased region" description="Polar residues" evidence="5">
    <location>
        <begin position="769"/>
        <end position="783"/>
    </location>
</feature>
<feature type="region of interest" description="Disordered" evidence="5">
    <location>
        <begin position="596"/>
        <end position="645"/>
    </location>
</feature>
<feature type="region of interest" description="Disordered" evidence="5">
    <location>
        <begin position="814"/>
        <end position="833"/>
    </location>
</feature>
<feature type="compositionally biased region" description="Polar residues" evidence="5">
    <location>
        <begin position="603"/>
        <end position="612"/>
    </location>
</feature>
<feature type="region of interest" description="Disordered" evidence="5">
    <location>
        <begin position="769"/>
        <end position="806"/>
    </location>
</feature>
<keyword evidence="3" id="KW-0862">Zinc</keyword>
<evidence type="ECO:0000256" key="4">
    <source>
        <dbReference type="PROSITE-ProRule" id="PRU00452"/>
    </source>
</evidence>
<feature type="compositionally biased region" description="Basic and acidic residues" evidence="5">
    <location>
        <begin position="784"/>
        <end position="794"/>
    </location>
</feature>
<dbReference type="PANTHER" id="PTHR10782">
    <property type="entry name" value="ZINC FINGER MIZ DOMAIN-CONTAINING PROTEIN"/>
    <property type="match status" value="1"/>
</dbReference>
<name>A0ABQ5K1V3_9EUKA</name>
<feature type="compositionally biased region" description="Low complexity" evidence="5">
    <location>
        <begin position="622"/>
        <end position="634"/>
    </location>
</feature>
<comment type="caution">
    <text evidence="7">The sequence shown here is derived from an EMBL/GenBank/DDBJ whole genome shotgun (WGS) entry which is preliminary data.</text>
</comment>
<keyword evidence="1" id="KW-0479">Metal-binding</keyword>
<keyword evidence="2 4" id="KW-0863">Zinc-finger</keyword>
<gene>
    <name evidence="7" type="ORF">ADUPG1_013122</name>
</gene>
<evidence type="ECO:0000313" key="7">
    <source>
        <dbReference type="EMBL" id="GKT25717.1"/>
    </source>
</evidence>
<dbReference type="Pfam" id="PF02891">
    <property type="entry name" value="zf-MIZ"/>
    <property type="match status" value="1"/>
</dbReference>